<organism evidence="5">
    <name type="scientific">marine metagenome</name>
    <dbReference type="NCBI Taxonomy" id="408172"/>
    <lineage>
        <taxon>unclassified sequences</taxon>
        <taxon>metagenomes</taxon>
        <taxon>ecological metagenomes</taxon>
    </lineage>
</organism>
<dbReference type="Gene3D" id="3.40.50.12780">
    <property type="entry name" value="N-terminal domain of ligase-like"/>
    <property type="match status" value="1"/>
</dbReference>
<evidence type="ECO:0000313" key="5">
    <source>
        <dbReference type="EMBL" id="SVA71557.1"/>
    </source>
</evidence>
<evidence type="ECO:0008006" key="6">
    <source>
        <dbReference type="Google" id="ProtNLM"/>
    </source>
</evidence>
<name>A0A381Y592_9ZZZZ</name>
<dbReference type="InterPro" id="IPR025110">
    <property type="entry name" value="AMP-bd_C"/>
</dbReference>
<dbReference type="InterPro" id="IPR045851">
    <property type="entry name" value="AMP-bd_C_sf"/>
</dbReference>
<evidence type="ECO:0000259" key="3">
    <source>
        <dbReference type="Pfam" id="PF00501"/>
    </source>
</evidence>
<dbReference type="PROSITE" id="PS00455">
    <property type="entry name" value="AMP_BINDING"/>
    <property type="match status" value="1"/>
</dbReference>
<dbReference type="InterPro" id="IPR042099">
    <property type="entry name" value="ANL_N_sf"/>
</dbReference>
<keyword evidence="2" id="KW-0436">Ligase</keyword>
<protein>
    <recommendedName>
        <fullName evidence="6">AMP-dependent synthetase/ligase domain-containing protein</fullName>
    </recommendedName>
</protein>
<dbReference type="SUPFAM" id="SSF56801">
    <property type="entry name" value="Acetyl-CoA synthetase-like"/>
    <property type="match status" value="1"/>
</dbReference>
<evidence type="ECO:0000256" key="2">
    <source>
        <dbReference type="ARBA" id="ARBA00022598"/>
    </source>
</evidence>
<dbReference type="GO" id="GO:0031956">
    <property type="term" value="F:medium-chain fatty acid-CoA ligase activity"/>
    <property type="evidence" value="ECO:0007669"/>
    <property type="project" value="TreeGrafter"/>
</dbReference>
<feature type="domain" description="AMP-dependent synthetase/ligase" evidence="3">
    <location>
        <begin position="8"/>
        <end position="365"/>
    </location>
</feature>
<dbReference type="Pfam" id="PF13193">
    <property type="entry name" value="AMP-binding_C"/>
    <property type="match status" value="1"/>
</dbReference>
<dbReference type="InterPro" id="IPR000873">
    <property type="entry name" value="AMP-dep_synth/lig_dom"/>
</dbReference>
<reference evidence="5" key="1">
    <citation type="submission" date="2018-05" db="EMBL/GenBank/DDBJ databases">
        <authorList>
            <person name="Lanie J.A."/>
            <person name="Ng W.-L."/>
            <person name="Kazmierczak K.M."/>
            <person name="Andrzejewski T.M."/>
            <person name="Davidsen T.M."/>
            <person name="Wayne K.J."/>
            <person name="Tettelin H."/>
            <person name="Glass J.I."/>
            <person name="Rusch D."/>
            <person name="Podicherti R."/>
            <person name="Tsui H.-C.T."/>
            <person name="Winkler M.E."/>
        </authorList>
    </citation>
    <scope>NUCLEOTIDE SEQUENCE</scope>
</reference>
<evidence type="ECO:0000259" key="4">
    <source>
        <dbReference type="Pfam" id="PF13193"/>
    </source>
</evidence>
<evidence type="ECO:0000256" key="1">
    <source>
        <dbReference type="ARBA" id="ARBA00006432"/>
    </source>
</evidence>
<proteinExistence type="inferred from homology"/>
<comment type="similarity">
    <text evidence="1">Belongs to the ATP-dependent AMP-binding enzyme family.</text>
</comment>
<accession>A0A381Y592</accession>
<sequence length="497" mass="54010">MNIMMLLEMAASGCPERVAFVDPEIDASISYQELFDAAGNMAAILRATDAGRLAMLDVSNIGIPIGLFASGWAGIPYVPLNYRLTDPEIERLLDRITPAYLVTEPERVAGFHDRKGVQVSSRTDFVALARETAETPDAWSMDPDDTAVLLFTSGTTGAPKAAVLRQKHLVSYILGSVEFMGADEEEAALVCVPPYHIAGIAAVLSSVYSGRRVVQLANFSAEKWVQLARDEKITTAFVVPTMLSRIVEELAGATNADMPHLQSLSYGGGKMPLSVIQRAMELFPGTDFTNAYGLTETSSTITVLGPDEHRLASTSDEEDVQRRLVSVGVPLPGIELEIRDEEGAVQPAGSRGEIYVRGEQVSGEYEGRGSVVDSDGWFPTRDAGFVDGEGFLFIDGRADDVIVRGGENVSPGEIEDVLLEYPAVSDAAVVGLPSEEWGEAVVAAVVISDEATVEQLQEWVKEHMRSSRVPERIEFWDELPYNETGKLLRRVVKQRLA</sequence>
<dbReference type="Gene3D" id="3.30.300.30">
    <property type="match status" value="1"/>
</dbReference>
<dbReference type="PANTHER" id="PTHR43201">
    <property type="entry name" value="ACYL-COA SYNTHETASE"/>
    <property type="match status" value="1"/>
</dbReference>
<dbReference type="GO" id="GO:0006631">
    <property type="term" value="P:fatty acid metabolic process"/>
    <property type="evidence" value="ECO:0007669"/>
    <property type="project" value="TreeGrafter"/>
</dbReference>
<dbReference type="EMBL" id="UINC01017303">
    <property type="protein sequence ID" value="SVA71557.1"/>
    <property type="molecule type" value="Genomic_DNA"/>
</dbReference>
<dbReference type="CDD" id="cd04433">
    <property type="entry name" value="AFD_class_I"/>
    <property type="match status" value="1"/>
</dbReference>
<dbReference type="Pfam" id="PF00501">
    <property type="entry name" value="AMP-binding"/>
    <property type="match status" value="1"/>
</dbReference>
<feature type="domain" description="AMP-binding enzyme C-terminal" evidence="4">
    <location>
        <begin position="413"/>
        <end position="486"/>
    </location>
</feature>
<dbReference type="AlphaFoldDB" id="A0A381Y592"/>
<gene>
    <name evidence="5" type="ORF">METZ01_LOCUS124411</name>
</gene>
<dbReference type="InterPro" id="IPR020845">
    <property type="entry name" value="AMP-binding_CS"/>
</dbReference>
<dbReference type="PANTHER" id="PTHR43201:SF5">
    <property type="entry name" value="MEDIUM-CHAIN ACYL-COA LIGASE ACSF2, MITOCHONDRIAL"/>
    <property type="match status" value="1"/>
</dbReference>